<evidence type="ECO:0000256" key="5">
    <source>
        <dbReference type="ARBA" id="ARBA00022906"/>
    </source>
</evidence>
<dbReference type="AlphaFoldDB" id="A0A5D0MM67"/>
<dbReference type="InterPro" id="IPR058533">
    <property type="entry name" value="Cation_efflux_TM"/>
</dbReference>
<feature type="domain" description="Cation efflux protein transmembrane" evidence="10">
    <location>
        <begin position="28"/>
        <end position="218"/>
    </location>
</feature>
<keyword evidence="7" id="KW-0406">Ion transport</keyword>
<evidence type="ECO:0000256" key="7">
    <source>
        <dbReference type="ARBA" id="ARBA00023065"/>
    </source>
</evidence>
<protein>
    <submittedName>
        <fullName evidence="12">Cation transporter</fullName>
    </submittedName>
</protein>
<evidence type="ECO:0000313" key="12">
    <source>
        <dbReference type="EMBL" id="TYB32540.1"/>
    </source>
</evidence>
<dbReference type="GO" id="GO:0005886">
    <property type="term" value="C:plasma membrane"/>
    <property type="evidence" value="ECO:0007669"/>
    <property type="project" value="TreeGrafter"/>
</dbReference>
<proteinExistence type="inferred from homology"/>
<evidence type="ECO:0000256" key="4">
    <source>
        <dbReference type="ARBA" id="ARBA00022692"/>
    </source>
</evidence>
<comment type="subcellular location">
    <subcellularLocation>
        <location evidence="1">Membrane</location>
        <topology evidence="1">Multi-pass membrane protein</topology>
    </subcellularLocation>
</comment>
<comment type="similarity">
    <text evidence="2">Belongs to the cation diffusion facilitator (CDF) transporter (TC 2.A.4) family. SLC30A subfamily.</text>
</comment>
<comment type="caution">
    <text evidence="12">The sequence shown here is derived from an EMBL/GenBank/DDBJ whole genome shotgun (WGS) entry which is preliminary data.</text>
</comment>
<feature type="transmembrane region" description="Helical" evidence="9">
    <location>
        <begin position="27"/>
        <end position="51"/>
    </location>
</feature>
<evidence type="ECO:0000259" key="11">
    <source>
        <dbReference type="Pfam" id="PF16916"/>
    </source>
</evidence>
<evidence type="ECO:0000256" key="6">
    <source>
        <dbReference type="ARBA" id="ARBA00022989"/>
    </source>
</evidence>
<keyword evidence="5" id="KW-0862">Zinc</keyword>
<feature type="transmembrane region" description="Helical" evidence="9">
    <location>
        <begin position="94"/>
        <end position="113"/>
    </location>
</feature>
<dbReference type="PANTHER" id="PTHR11562:SF17">
    <property type="entry name" value="RE54080P-RELATED"/>
    <property type="match status" value="1"/>
</dbReference>
<feature type="transmembrane region" description="Helical" evidence="9">
    <location>
        <begin position="187"/>
        <end position="203"/>
    </location>
</feature>
<dbReference type="Gene3D" id="1.20.1510.10">
    <property type="entry name" value="Cation efflux protein transmembrane domain"/>
    <property type="match status" value="1"/>
</dbReference>
<reference evidence="12 13" key="1">
    <citation type="submission" date="2019-08" db="EMBL/GenBank/DDBJ databases">
        <title>Genomic characterization of a novel candidate phylum (ARYD3) from a high temperature, high salinity tertiary oil reservoir in north central Oklahoma, USA.</title>
        <authorList>
            <person name="Youssef N.H."/>
            <person name="Yadav A."/>
            <person name="Elshahed M.S."/>
        </authorList>
    </citation>
    <scope>NUCLEOTIDE SEQUENCE [LARGE SCALE GENOMIC DNA]</scope>
    <source>
        <strain evidence="12">ARYD1</strain>
    </source>
</reference>
<organism evidence="12 13">
    <name type="scientific">Flexistipes sinusarabici</name>
    <dbReference type="NCBI Taxonomy" id="2352"/>
    <lineage>
        <taxon>Bacteria</taxon>
        <taxon>Pseudomonadati</taxon>
        <taxon>Deferribacterota</taxon>
        <taxon>Deferribacteres</taxon>
        <taxon>Deferribacterales</taxon>
        <taxon>Flexistipitaceae</taxon>
        <taxon>Flexistipes</taxon>
    </lineage>
</organism>
<feature type="transmembrane region" description="Helical" evidence="9">
    <location>
        <begin position="125"/>
        <end position="148"/>
    </location>
</feature>
<dbReference type="EMBL" id="VSIV01000326">
    <property type="protein sequence ID" value="TYB32540.1"/>
    <property type="molecule type" value="Genomic_DNA"/>
</dbReference>
<dbReference type="NCBIfam" id="TIGR01297">
    <property type="entry name" value="CDF"/>
    <property type="match status" value="1"/>
</dbReference>
<keyword evidence="6 9" id="KW-1133">Transmembrane helix</keyword>
<feature type="transmembrane region" description="Helical" evidence="9">
    <location>
        <begin position="160"/>
        <end position="181"/>
    </location>
</feature>
<keyword evidence="3" id="KW-0813">Transport</keyword>
<feature type="domain" description="Cation efflux protein cytoplasmic" evidence="11">
    <location>
        <begin position="222"/>
        <end position="296"/>
    </location>
</feature>
<keyword evidence="5" id="KW-0864">Zinc transport</keyword>
<dbReference type="PANTHER" id="PTHR11562">
    <property type="entry name" value="CATION EFFLUX PROTEIN/ ZINC TRANSPORTER"/>
    <property type="match status" value="1"/>
</dbReference>
<evidence type="ECO:0000313" key="13">
    <source>
        <dbReference type="Proteomes" id="UP000323337"/>
    </source>
</evidence>
<dbReference type="InterPro" id="IPR036837">
    <property type="entry name" value="Cation_efflux_CTD_sf"/>
</dbReference>
<evidence type="ECO:0000256" key="8">
    <source>
        <dbReference type="ARBA" id="ARBA00023136"/>
    </source>
</evidence>
<keyword evidence="8 9" id="KW-0472">Membrane</keyword>
<evidence type="ECO:0000259" key="10">
    <source>
        <dbReference type="Pfam" id="PF01545"/>
    </source>
</evidence>
<evidence type="ECO:0000256" key="9">
    <source>
        <dbReference type="SAM" id="Phobius"/>
    </source>
</evidence>
<dbReference type="SUPFAM" id="SSF161111">
    <property type="entry name" value="Cation efflux protein transmembrane domain-like"/>
    <property type="match status" value="1"/>
</dbReference>
<dbReference type="GO" id="GO:0005385">
    <property type="term" value="F:zinc ion transmembrane transporter activity"/>
    <property type="evidence" value="ECO:0007669"/>
    <property type="project" value="TreeGrafter"/>
</dbReference>
<feature type="transmembrane region" description="Helical" evidence="9">
    <location>
        <begin position="57"/>
        <end position="74"/>
    </location>
</feature>
<dbReference type="Pfam" id="PF01545">
    <property type="entry name" value="Cation_efflux"/>
    <property type="match status" value="1"/>
</dbReference>
<dbReference type="RefSeq" id="WP_303701947.1">
    <property type="nucleotide sequence ID" value="NZ_VSIV01000326.1"/>
</dbReference>
<dbReference type="InterPro" id="IPR002524">
    <property type="entry name" value="Cation_efflux"/>
</dbReference>
<accession>A0A5D0MM67</accession>
<sequence>MTFNNHQEAEENGHNHTDVKNISSTRLFWVIVLNFGITLAQILGGIISGSLSLISDALHNFTDAISIIISYIAIKLSSKETSLIHTFGLKRAEILAAFINSAVLVGISCYLFVEAVKKFISPTHITGSLMLIVAIIGLAGNLISIFLLESHSKQNINIKSAYLHMLADAITSVAVIAGAIGIIFFKIYWIDPLLTILIGLYVLKESYSILKKSTHILMQGTPTEISIEGIKANIEKLDNVKNVHHIHLWALNEDDIFLEAHVELPDVMLSETCEIKDKIDEIVRKYKIMHTTVQFETDVCCNKNILN</sequence>
<dbReference type="InterPro" id="IPR027469">
    <property type="entry name" value="Cation_efflux_TMD_sf"/>
</dbReference>
<name>A0A5D0MM67_FLESI</name>
<dbReference type="InterPro" id="IPR027470">
    <property type="entry name" value="Cation_efflux_CTD"/>
</dbReference>
<dbReference type="Pfam" id="PF16916">
    <property type="entry name" value="ZT_dimer"/>
    <property type="match status" value="1"/>
</dbReference>
<dbReference type="SUPFAM" id="SSF160240">
    <property type="entry name" value="Cation efflux protein cytoplasmic domain-like"/>
    <property type="match status" value="1"/>
</dbReference>
<evidence type="ECO:0000256" key="2">
    <source>
        <dbReference type="ARBA" id="ARBA00008873"/>
    </source>
</evidence>
<gene>
    <name evidence="12" type="ORF">FXF49_10995</name>
</gene>
<dbReference type="InterPro" id="IPR050681">
    <property type="entry name" value="CDF/SLC30A"/>
</dbReference>
<dbReference type="Proteomes" id="UP000323337">
    <property type="component" value="Unassembled WGS sequence"/>
</dbReference>
<evidence type="ECO:0000256" key="1">
    <source>
        <dbReference type="ARBA" id="ARBA00004141"/>
    </source>
</evidence>
<keyword evidence="4 9" id="KW-0812">Transmembrane</keyword>
<evidence type="ECO:0000256" key="3">
    <source>
        <dbReference type="ARBA" id="ARBA00022448"/>
    </source>
</evidence>